<dbReference type="Proteomes" id="UP001144280">
    <property type="component" value="Unassembled WGS sequence"/>
</dbReference>
<evidence type="ECO:0000313" key="3">
    <source>
        <dbReference type="EMBL" id="GLI02874.1"/>
    </source>
</evidence>
<keyword evidence="4" id="KW-1185">Reference proteome</keyword>
<evidence type="ECO:0000313" key="4">
    <source>
        <dbReference type="Proteomes" id="UP001144280"/>
    </source>
</evidence>
<reference evidence="3" key="1">
    <citation type="submission" date="2022-12" db="EMBL/GenBank/DDBJ databases">
        <title>New Phytohabitans aurantiacus sp. RD004123 nov., an actinomycete isolated from soil.</title>
        <authorList>
            <person name="Triningsih D.W."/>
            <person name="Harunari E."/>
            <person name="Igarashi Y."/>
        </authorList>
    </citation>
    <scope>NUCLEOTIDE SEQUENCE</scope>
    <source>
        <strain evidence="3">RD004123</strain>
    </source>
</reference>
<feature type="transmembrane region" description="Helical" evidence="1">
    <location>
        <begin position="81"/>
        <end position="105"/>
    </location>
</feature>
<protein>
    <recommendedName>
        <fullName evidence="2">Predicted membrane protein YciQ-like C-terminal domain-containing protein</fullName>
    </recommendedName>
</protein>
<name>A0ABQ5R7Y2_9ACTN</name>
<keyword evidence="1" id="KW-1133">Transmembrane helix</keyword>
<comment type="caution">
    <text evidence="3">The sequence shown here is derived from an EMBL/GenBank/DDBJ whole genome shotgun (WGS) entry which is preliminary data.</text>
</comment>
<evidence type="ECO:0000259" key="2">
    <source>
        <dbReference type="Pfam" id="PF20990"/>
    </source>
</evidence>
<keyword evidence="1" id="KW-0472">Membrane</keyword>
<dbReference type="EMBL" id="BSDI01000071">
    <property type="protein sequence ID" value="GLI02874.1"/>
    <property type="molecule type" value="Genomic_DNA"/>
</dbReference>
<gene>
    <name evidence="3" type="ORF">Pa4123_81520</name>
</gene>
<dbReference type="InterPro" id="IPR048389">
    <property type="entry name" value="YciQ-like_C"/>
</dbReference>
<feature type="transmembrane region" description="Helical" evidence="1">
    <location>
        <begin position="117"/>
        <end position="136"/>
    </location>
</feature>
<keyword evidence="1" id="KW-0812">Transmembrane</keyword>
<organism evidence="3 4">
    <name type="scientific">Phytohabitans aurantiacus</name>
    <dbReference type="NCBI Taxonomy" id="3016789"/>
    <lineage>
        <taxon>Bacteria</taxon>
        <taxon>Bacillati</taxon>
        <taxon>Actinomycetota</taxon>
        <taxon>Actinomycetes</taxon>
        <taxon>Micromonosporales</taxon>
        <taxon>Micromonosporaceae</taxon>
    </lineage>
</organism>
<evidence type="ECO:0000256" key="1">
    <source>
        <dbReference type="SAM" id="Phobius"/>
    </source>
</evidence>
<accession>A0ABQ5R7Y2</accession>
<sequence>MRQPGNDPRQTTVHPLDRPAGALLPFERRVLDRVRTLARHGVVPVSALTFRDAGEAARWNDRLHAEVVAEARRLGLSRARFSRAAVTGLSAGALGVGAAVFWAVLRFCLTHTQPPSLVAGLVLGGLAALLVLGPLGRLSAGDLGERDTDAGREVAARWLGVRRWLRAHETFSGLPPAAVAVWDRYLAYGAALGAARLRVPRLGHCRPVWRARSEKP</sequence>
<feature type="domain" description="Predicted membrane protein YciQ-like C-terminal" evidence="2">
    <location>
        <begin position="55"/>
        <end position="196"/>
    </location>
</feature>
<dbReference type="Pfam" id="PF20990">
    <property type="entry name" value="DUF2207_C"/>
    <property type="match status" value="1"/>
</dbReference>
<proteinExistence type="predicted"/>